<evidence type="ECO:0000256" key="3">
    <source>
        <dbReference type="ARBA" id="ARBA00023163"/>
    </source>
</evidence>
<dbReference type="InterPro" id="IPR000835">
    <property type="entry name" value="HTH_MarR-typ"/>
</dbReference>
<keyword evidence="1" id="KW-0805">Transcription regulation</keyword>
<protein>
    <submittedName>
        <fullName evidence="5">MarR family transcriptional regulator</fullName>
    </submittedName>
</protein>
<dbReference type="InterPro" id="IPR036390">
    <property type="entry name" value="WH_DNA-bd_sf"/>
</dbReference>
<dbReference type="GO" id="GO:0003677">
    <property type="term" value="F:DNA binding"/>
    <property type="evidence" value="ECO:0007669"/>
    <property type="project" value="UniProtKB-KW"/>
</dbReference>
<gene>
    <name evidence="5" type="ORF">JDS37_17025</name>
</gene>
<feature type="domain" description="HTH marR-type" evidence="4">
    <location>
        <begin position="1"/>
        <end position="138"/>
    </location>
</feature>
<dbReference type="SUPFAM" id="SSF46785">
    <property type="entry name" value="Winged helix' DNA-binding domain"/>
    <property type="match status" value="1"/>
</dbReference>
<evidence type="ECO:0000313" key="6">
    <source>
        <dbReference type="Proteomes" id="UP000663479"/>
    </source>
</evidence>
<evidence type="ECO:0000256" key="2">
    <source>
        <dbReference type="ARBA" id="ARBA00023125"/>
    </source>
</evidence>
<reference evidence="5" key="1">
    <citation type="submission" date="2020-12" db="EMBL/GenBank/DDBJ databases">
        <title>Genome reconstruction of Halomonas venusta strain DSM 4743.</title>
        <authorList>
            <person name="Aguirre-Garrido J.F."/>
            <person name="Hernandez-Soto L.M."/>
            <person name="Martinez-Abarca F."/>
        </authorList>
    </citation>
    <scope>NUCLEOTIDE SEQUENCE</scope>
    <source>
        <strain evidence="5">4743</strain>
    </source>
</reference>
<dbReference type="Pfam" id="PF01047">
    <property type="entry name" value="MarR"/>
    <property type="match status" value="1"/>
</dbReference>
<dbReference type="Proteomes" id="UP000663479">
    <property type="component" value="Chromosome"/>
</dbReference>
<dbReference type="SMART" id="SM00347">
    <property type="entry name" value="HTH_MARR"/>
    <property type="match status" value="1"/>
</dbReference>
<evidence type="ECO:0000256" key="1">
    <source>
        <dbReference type="ARBA" id="ARBA00023015"/>
    </source>
</evidence>
<evidence type="ECO:0000313" key="5">
    <source>
        <dbReference type="EMBL" id="QRL05425.1"/>
    </source>
</evidence>
<accession>A0AAQ0CJF1</accession>
<dbReference type="EMBL" id="CP066539">
    <property type="protein sequence ID" value="QRL05425.1"/>
    <property type="molecule type" value="Genomic_DNA"/>
</dbReference>
<sequence length="158" mass="18330">MMNLRQSLQRLEWHLWNQWREQAQHSEHLELSTSELQYLYTLLAWDETGMRLTELAECMHVSKASASTMVRKLEQRGYLLRRSCPEDARAQRLLPSAKALTLKHKEPEIYQAALQHFKQALTEEELEQFTVLMGKACSNLSLGALTPPKPSGQPYKHL</sequence>
<proteinExistence type="predicted"/>
<dbReference type="Gene3D" id="1.10.10.10">
    <property type="entry name" value="Winged helix-like DNA-binding domain superfamily/Winged helix DNA-binding domain"/>
    <property type="match status" value="1"/>
</dbReference>
<evidence type="ECO:0000259" key="4">
    <source>
        <dbReference type="PROSITE" id="PS50995"/>
    </source>
</evidence>
<dbReference type="AlphaFoldDB" id="A0AAQ0CJF1"/>
<dbReference type="PANTHER" id="PTHR42756:SF1">
    <property type="entry name" value="TRANSCRIPTIONAL REPRESSOR OF EMRAB OPERON"/>
    <property type="match status" value="1"/>
</dbReference>
<dbReference type="GO" id="GO:0003700">
    <property type="term" value="F:DNA-binding transcription factor activity"/>
    <property type="evidence" value="ECO:0007669"/>
    <property type="project" value="InterPro"/>
</dbReference>
<dbReference type="InterPro" id="IPR036388">
    <property type="entry name" value="WH-like_DNA-bd_sf"/>
</dbReference>
<keyword evidence="2" id="KW-0238">DNA-binding</keyword>
<keyword evidence="3" id="KW-0804">Transcription</keyword>
<organism evidence="5 6">
    <name type="scientific">Vreelandella venusta</name>
    <dbReference type="NCBI Taxonomy" id="44935"/>
    <lineage>
        <taxon>Bacteria</taxon>
        <taxon>Pseudomonadati</taxon>
        <taxon>Pseudomonadota</taxon>
        <taxon>Gammaproteobacteria</taxon>
        <taxon>Oceanospirillales</taxon>
        <taxon>Halomonadaceae</taxon>
        <taxon>Vreelandella</taxon>
    </lineage>
</organism>
<dbReference type="PRINTS" id="PR00598">
    <property type="entry name" value="HTHMARR"/>
</dbReference>
<dbReference type="PANTHER" id="PTHR42756">
    <property type="entry name" value="TRANSCRIPTIONAL REGULATOR, MARR"/>
    <property type="match status" value="1"/>
</dbReference>
<dbReference type="PROSITE" id="PS50995">
    <property type="entry name" value="HTH_MARR_2"/>
    <property type="match status" value="1"/>
</dbReference>
<name>A0AAQ0CJF1_9GAMM</name>